<proteinExistence type="predicted"/>
<dbReference type="Pfam" id="PF00078">
    <property type="entry name" value="RVT_1"/>
    <property type="match status" value="1"/>
</dbReference>
<dbReference type="InterPro" id="IPR000477">
    <property type="entry name" value="RT_dom"/>
</dbReference>
<comment type="caution">
    <text evidence="3">The sequence shown here is derived from an EMBL/GenBank/DDBJ whole genome shotgun (WGS) entry which is preliminary data.</text>
</comment>
<reference evidence="3" key="2">
    <citation type="submission" date="2020-09" db="EMBL/GenBank/DDBJ databases">
        <authorList>
            <person name="Sun Q."/>
            <person name="Ohkuma M."/>
        </authorList>
    </citation>
    <scope>NUCLEOTIDE SEQUENCE</scope>
    <source>
        <strain evidence="3">JCM 19831</strain>
    </source>
</reference>
<dbReference type="InterPro" id="IPR013597">
    <property type="entry name" value="Mat_intron_G2"/>
</dbReference>
<dbReference type="NCBIfam" id="TIGR04416">
    <property type="entry name" value="group_II_RT_mat"/>
    <property type="match status" value="1"/>
</dbReference>
<keyword evidence="4" id="KW-1185">Reference proteome</keyword>
<evidence type="ECO:0000313" key="4">
    <source>
        <dbReference type="Proteomes" id="UP000642070"/>
    </source>
</evidence>
<feature type="domain" description="Reverse transcriptase" evidence="2">
    <location>
        <begin position="86"/>
        <end position="317"/>
    </location>
</feature>
<dbReference type="Pfam" id="PF08388">
    <property type="entry name" value="GIIM"/>
    <property type="match status" value="1"/>
</dbReference>
<comment type="function">
    <text evidence="1">Poorly processive, error-prone DNA polymerase involved in untargeted mutagenesis. Copies undamaged DNA at stalled replication forks, which arise in vivo from mismatched or misaligned primer ends. These misaligned primers can be extended by PolIV. Exhibits no 3'-5' exonuclease (proofreading) activity. May be involved in translesional synthesis, in conjunction with the beta clamp from PolIII.</text>
</comment>
<organism evidence="3 4">
    <name type="scientific">Dactylosporangium sucinum</name>
    <dbReference type="NCBI Taxonomy" id="1424081"/>
    <lineage>
        <taxon>Bacteria</taxon>
        <taxon>Bacillati</taxon>
        <taxon>Actinomycetota</taxon>
        <taxon>Actinomycetes</taxon>
        <taxon>Micromonosporales</taxon>
        <taxon>Micromonosporaceae</taxon>
        <taxon>Dactylosporangium</taxon>
    </lineage>
</organism>
<dbReference type="GO" id="GO:0003964">
    <property type="term" value="F:RNA-directed DNA polymerase activity"/>
    <property type="evidence" value="ECO:0007669"/>
    <property type="project" value="UniProtKB-KW"/>
</dbReference>
<dbReference type="AlphaFoldDB" id="A0A917X8U2"/>
<sequence>MSAVSASPTALGSIPDPVRALQHALYRAAKADPGRRFHALRDKVFRRDVLWRAWVAVRRNNGAPGIDKTTLAEVEEYGVARLLDELAVELKEGRYRPLPTRRVFIPKPGTTEKRPLSIPAVRDRVVQAAVKIVLEPIFEADMLQCSFGFRPKRAAHDALQVLVDETWRGRRWVVETDIANCFSAIPHDQLMQAVEERVCDQAVLKLLRAMLRAGVMDDGVVRREVTGTPQGGVVSPLLANVYLHRIDRAWSTREHGVLVRYADDAIVMCTSRQQAEAALARLTELLAELGLEPKQAKTRIVRLEVGGEGFDFLGFHHRLVRAWARTGTKQVTFLARWPANKAMQHARDRIRQLTDRRRLLLKVEWIVQDINQFLRGWAGYFKYGNSARHFGKIRDYAKMRLAIVIAKRHKRSRAFGVQVLVFQSHNELGLVELMGTVVAPRPFKPWRRDRPNAGGERRR</sequence>
<keyword evidence="3" id="KW-0808">Transferase</keyword>
<accession>A0A917X8U2</accession>
<dbReference type="Proteomes" id="UP000642070">
    <property type="component" value="Unassembled WGS sequence"/>
</dbReference>
<reference evidence="3" key="1">
    <citation type="journal article" date="2014" name="Int. J. Syst. Evol. Microbiol.">
        <title>Complete genome sequence of Corynebacterium casei LMG S-19264T (=DSM 44701T), isolated from a smear-ripened cheese.</title>
        <authorList>
            <consortium name="US DOE Joint Genome Institute (JGI-PGF)"/>
            <person name="Walter F."/>
            <person name="Albersmeier A."/>
            <person name="Kalinowski J."/>
            <person name="Ruckert C."/>
        </authorList>
    </citation>
    <scope>NUCLEOTIDE SEQUENCE</scope>
    <source>
        <strain evidence="3">JCM 19831</strain>
    </source>
</reference>
<dbReference type="PROSITE" id="PS50878">
    <property type="entry name" value="RT_POL"/>
    <property type="match status" value="1"/>
</dbReference>
<keyword evidence="3" id="KW-0695">RNA-directed DNA polymerase</keyword>
<protein>
    <submittedName>
        <fullName evidence="3">Group II intron reverse transcriptase/maturase</fullName>
    </submittedName>
</protein>
<keyword evidence="3" id="KW-0548">Nucleotidyltransferase</keyword>
<name>A0A917X8U2_9ACTN</name>
<evidence type="ECO:0000256" key="1">
    <source>
        <dbReference type="ARBA" id="ARBA00025589"/>
    </source>
</evidence>
<dbReference type="InterPro" id="IPR043502">
    <property type="entry name" value="DNA/RNA_pol_sf"/>
</dbReference>
<dbReference type="CDD" id="cd01651">
    <property type="entry name" value="RT_G2_intron"/>
    <property type="match status" value="1"/>
</dbReference>
<dbReference type="Gene3D" id="3.30.70.270">
    <property type="match status" value="1"/>
</dbReference>
<dbReference type="InterPro" id="IPR030931">
    <property type="entry name" value="Group_II_RT_mat"/>
</dbReference>
<dbReference type="SUPFAM" id="SSF56672">
    <property type="entry name" value="DNA/RNA polymerases"/>
    <property type="match status" value="1"/>
</dbReference>
<dbReference type="PANTHER" id="PTHR34047:SF8">
    <property type="entry name" value="PROTEIN YKFC"/>
    <property type="match status" value="1"/>
</dbReference>
<evidence type="ECO:0000313" key="3">
    <source>
        <dbReference type="EMBL" id="GGM90917.1"/>
    </source>
</evidence>
<dbReference type="PANTHER" id="PTHR34047">
    <property type="entry name" value="NUCLEAR INTRON MATURASE 1, MITOCHONDRIAL-RELATED"/>
    <property type="match status" value="1"/>
</dbReference>
<dbReference type="InterPro" id="IPR043128">
    <property type="entry name" value="Rev_trsase/Diguanyl_cyclase"/>
</dbReference>
<dbReference type="EMBL" id="BMPI01000172">
    <property type="protein sequence ID" value="GGM90917.1"/>
    <property type="molecule type" value="Genomic_DNA"/>
</dbReference>
<evidence type="ECO:0000259" key="2">
    <source>
        <dbReference type="PROSITE" id="PS50878"/>
    </source>
</evidence>
<gene>
    <name evidence="3" type="ORF">GCM10007977_111150</name>
</gene>
<dbReference type="InterPro" id="IPR051083">
    <property type="entry name" value="GrpII_Intron_Splice-Mob/Def"/>
</dbReference>